<dbReference type="InterPro" id="IPR015815">
    <property type="entry name" value="HIBADH-related"/>
</dbReference>
<dbReference type="InterPro" id="IPR013328">
    <property type="entry name" value="6PGD_dom2"/>
</dbReference>
<feature type="domain" description="3-hydroxyisobutyrate dehydrogenase-like NAD-binding" evidence="5">
    <location>
        <begin position="169"/>
        <end position="286"/>
    </location>
</feature>
<sequence>MTKHISLVGIGVLGKAIALRLRQCQYSLSLYNRTVSKAEALSGNGARAVNSLSQLFTRERSIILVCLTDAEAMKALFCTPEITSRLKKYQPLIVNISTIGPQDSQQMEVFFLRHGAHYLEAPVSGGPEGARTGKLACWAGPIPTDFSDVLPALLSSLSDNYVVMDSNRAAQTMKVINNYCEAVHLLVAAESILLAEKCGISQTTLQQALPLGRGRSTYMDVMLNRYLHPSNLISVPLDIRIKDLDLAHALFREQTVHSTFFDPIQRIYLDTAEALRAPQDQTACFAYLSKQSQQQEPEA</sequence>
<proteinExistence type="predicted"/>
<dbReference type="Gene3D" id="1.10.1040.10">
    <property type="entry name" value="N-(1-d-carboxylethyl)-l-norvaline Dehydrogenase, domain 2"/>
    <property type="match status" value="1"/>
</dbReference>
<evidence type="ECO:0000259" key="5">
    <source>
        <dbReference type="Pfam" id="PF14833"/>
    </source>
</evidence>
<dbReference type="EMBL" id="FNQS01000008">
    <property type="protein sequence ID" value="SEA76012.1"/>
    <property type="molecule type" value="Genomic_DNA"/>
</dbReference>
<name>A0A1H4DUX6_9GAMM</name>
<dbReference type="InterPro" id="IPR008927">
    <property type="entry name" value="6-PGluconate_DH-like_C_sf"/>
</dbReference>
<feature type="active site" evidence="3">
    <location>
        <position position="174"/>
    </location>
</feature>
<dbReference type="PIRSF" id="PIRSF000103">
    <property type="entry name" value="HIBADH"/>
    <property type="match status" value="1"/>
</dbReference>
<dbReference type="InterPro" id="IPR029154">
    <property type="entry name" value="HIBADH-like_NADP-bd"/>
</dbReference>
<accession>A0A1H4DUX6</accession>
<keyword evidence="7" id="KW-1185">Reference proteome</keyword>
<dbReference type="RefSeq" id="WP_026744003.1">
    <property type="nucleotide sequence ID" value="NZ_FNQS01000008.1"/>
</dbReference>
<dbReference type="InterPro" id="IPR006115">
    <property type="entry name" value="6PGDH_NADP-bd"/>
</dbReference>
<evidence type="ECO:0000313" key="7">
    <source>
        <dbReference type="Proteomes" id="UP000187280"/>
    </source>
</evidence>
<dbReference type="SUPFAM" id="SSF48179">
    <property type="entry name" value="6-phosphogluconate dehydrogenase C-terminal domain-like"/>
    <property type="match status" value="1"/>
</dbReference>
<dbReference type="PANTHER" id="PTHR43060">
    <property type="entry name" value="3-HYDROXYISOBUTYRATE DEHYDROGENASE-LIKE 1, MITOCHONDRIAL-RELATED"/>
    <property type="match status" value="1"/>
</dbReference>
<dbReference type="Gene3D" id="3.40.50.720">
    <property type="entry name" value="NAD(P)-binding Rossmann-like Domain"/>
    <property type="match status" value="1"/>
</dbReference>
<evidence type="ECO:0000259" key="4">
    <source>
        <dbReference type="Pfam" id="PF03446"/>
    </source>
</evidence>
<evidence type="ECO:0000256" key="2">
    <source>
        <dbReference type="ARBA" id="ARBA00023027"/>
    </source>
</evidence>
<dbReference type="STRING" id="71657.SAMN02982996_02404"/>
<dbReference type="GO" id="GO:0051287">
    <property type="term" value="F:NAD binding"/>
    <property type="evidence" value="ECO:0007669"/>
    <property type="project" value="InterPro"/>
</dbReference>
<dbReference type="SUPFAM" id="SSF51735">
    <property type="entry name" value="NAD(P)-binding Rossmann-fold domains"/>
    <property type="match status" value="1"/>
</dbReference>
<dbReference type="GeneID" id="97765266"/>
<dbReference type="AlphaFoldDB" id="A0A1H4DUX6"/>
<organism evidence="6 7">
    <name type="scientific">Lonsdalea quercina</name>
    <dbReference type="NCBI Taxonomy" id="71657"/>
    <lineage>
        <taxon>Bacteria</taxon>
        <taxon>Pseudomonadati</taxon>
        <taxon>Pseudomonadota</taxon>
        <taxon>Gammaproteobacteria</taxon>
        <taxon>Enterobacterales</taxon>
        <taxon>Pectobacteriaceae</taxon>
        <taxon>Lonsdalea</taxon>
    </lineage>
</organism>
<dbReference type="Proteomes" id="UP000187280">
    <property type="component" value="Unassembled WGS sequence"/>
</dbReference>
<protein>
    <submittedName>
        <fullName evidence="6">3-hydroxyisobutyrate dehydrogenase</fullName>
    </submittedName>
</protein>
<keyword evidence="2" id="KW-0520">NAD</keyword>
<dbReference type="GO" id="GO:0016616">
    <property type="term" value="F:oxidoreductase activity, acting on the CH-OH group of donors, NAD or NADP as acceptor"/>
    <property type="evidence" value="ECO:0007669"/>
    <property type="project" value="UniProtKB-ARBA"/>
</dbReference>
<keyword evidence="1" id="KW-0560">Oxidoreductase</keyword>
<dbReference type="InterPro" id="IPR036291">
    <property type="entry name" value="NAD(P)-bd_dom_sf"/>
</dbReference>
<dbReference type="GO" id="GO:0050661">
    <property type="term" value="F:NADP binding"/>
    <property type="evidence" value="ECO:0007669"/>
    <property type="project" value="InterPro"/>
</dbReference>
<evidence type="ECO:0000256" key="3">
    <source>
        <dbReference type="PIRSR" id="PIRSR000103-1"/>
    </source>
</evidence>
<dbReference type="Pfam" id="PF14833">
    <property type="entry name" value="NAD_binding_11"/>
    <property type="match status" value="1"/>
</dbReference>
<reference evidence="6 7" key="1">
    <citation type="submission" date="2016-10" db="EMBL/GenBank/DDBJ databases">
        <authorList>
            <person name="de Groot N.N."/>
        </authorList>
    </citation>
    <scope>NUCLEOTIDE SEQUENCE [LARGE SCALE GENOMIC DNA]</scope>
    <source>
        <strain evidence="6 7">ATCC 29281</strain>
    </source>
</reference>
<evidence type="ECO:0000256" key="1">
    <source>
        <dbReference type="ARBA" id="ARBA00023002"/>
    </source>
</evidence>
<evidence type="ECO:0000313" key="6">
    <source>
        <dbReference type="EMBL" id="SEA76012.1"/>
    </source>
</evidence>
<feature type="domain" description="6-phosphogluconate dehydrogenase NADP-binding" evidence="4">
    <location>
        <begin position="5"/>
        <end position="153"/>
    </location>
</feature>
<gene>
    <name evidence="6" type="ORF">SAMN02982996_02404</name>
</gene>
<dbReference type="Pfam" id="PF03446">
    <property type="entry name" value="NAD_binding_2"/>
    <property type="match status" value="1"/>
</dbReference>
<dbReference type="PANTHER" id="PTHR43060:SF15">
    <property type="entry name" value="3-HYDROXYISOBUTYRATE DEHYDROGENASE-LIKE 1, MITOCHONDRIAL-RELATED"/>
    <property type="match status" value="1"/>
</dbReference>